<gene>
    <name evidence="7" type="ORF">DFR30_2491</name>
</gene>
<dbReference type="Gene3D" id="3.40.50.300">
    <property type="entry name" value="P-loop containing nucleotide triphosphate hydrolases"/>
    <property type="match status" value="2"/>
</dbReference>
<dbReference type="GO" id="GO:0016787">
    <property type="term" value="F:hydrolase activity"/>
    <property type="evidence" value="ECO:0007669"/>
    <property type="project" value="UniProtKB-KW"/>
</dbReference>
<dbReference type="InterPro" id="IPR007502">
    <property type="entry name" value="Helicase-assoc_dom"/>
</dbReference>
<keyword evidence="1" id="KW-0547">Nucleotide-binding</keyword>
<dbReference type="SMART" id="SM00487">
    <property type="entry name" value="DEXDc"/>
    <property type="match status" value="1"/>
</dbReference>
<dbReference type="FunFam" id="1.20.120.1080:FF:000005">
    <property type="entry name" value="ATP-dependent helicase HrpA"/>
    <property type="match status" value="1"/>
</dbReference>
<dbReference type="Pfam" id="PF21010">
    <property type="entry name" value="HA2_C"/>
    <property type="match status" value="1"/>
</dbReference>
<dbReference type="Pfam" id="PF04408">
    <property type="entry name" value="WHD_HA2"/>
    <property type="match status" value="1"/>
</dbReference>
<evidence type="ECO:0000256" key="3">
    <source>
        <dbReference type="ARBA" id="ARBA00022806"/>
    </source>
</evidence>
<feature type="domain" description="Helicase C-terminal" evidence="6">
    <location>
        <begin position="283"/>
        <end position="450"/>
    </location>
</feature>
<evidence type="ECO:0000259" key="6">
    <source>
        <dbReference type="PROSITE" id="PS51194"/>
    </source>
</evidence>
<dbReference type="PANTHER" id="PTHR18934">
    <property type="entry name" value="ATP-DEPENDENT RNA HELICASE"/>
    <property type="match status" value="1"/>
</dbReference>
<dbReference type="PROSITE" id="PS51192">
    <property type="entry name" value="HELICASE_ATP_BIND_1"/>
    <property type="match status" value="1"/>
</dbReference>
<dbReference type="EMBL" id="SMFX01000001">
    <property type="protein sequence ID" value="TCK19194.1"/>
    <property type="molecule type" value="Genomic_DNA"/>
</dbReference>
<dbReference type="Pfam" id="PF00270">
    <property type="entry name" value="DEAD"/>
    <property type="match status" value="1"/>
</dbReference>
<evidence type="ECO:0000256" key="1">
    <source>
        <dbReference type="ARBA" id="ARBA00022741"/>
    </source>
</evidence>
<dbReference type="CDD" id="cd18791">
    <property type="entry name" value="SF2_C_RHA"/>
    <property type="match status" value="1"/>
</dbReference>
<dbReference type="InterPro" id="IPR048333">
    <property type="entry name" value="HA2_WH"/>
</dbReference>
<keyword evidence="2" id="KW-0378">Hydrolase</keyword>
<keyword evidence="8" id="KW-1185">Reference proteome</keyword>
<organism evidence="7 8">
    <name type="scientific">Thiogranum longum</name>
    <dbReference type="NCBI Taxonomy" id="1537524"/>
    <lineage>
        <taxon>Bacteria</taxon>
        <taxon>Pseudomonadati</taxon>
        <taxon>Pseudomonadota</taxon>
        <taxon>Gammaproteobacteria</taxon>
        <taxon>Chromatiales</taxon>
        <taxon>Ectothiorhodospiraceae</taxon>
        <taxon>Thiogranum</taxon>
    </lineage>
</organism>
<dbReference type="InterPro" id="IPR011545">
    <property type="entry name" value="DEAD/DEAH_box_helicase_dom"/>
</dbReference>
<evidence type="ECO:0000259" key="5">
    <source>
        <dbReference type="PROSITE" id="PS51192"/>
    </source>
</evidence>
<dbReference type="SUPFAM" id="SSF52540">
    <property type="entry name" value="P-loop containing nucleoside triphosphate hydrolases"/>
    <property type="match status" value="1"/>
</dbReference>
<evidence type="ECO:0000313" key="8">
    <source>
        <dbReference type="Proteomes" id="UP000295707"/>
    </source>
</evidence>
<dbReference type="Pfam" id="PF00271">
    <property type="entry name" value="Helicase_C"/>
    <property type="match status" value="1"/>
</dbReference>
<dbReference type="PROSITE" id="PS51194">
    <property type="entry name" value="HELICASE_CTER"/>
    <property type="match status" value="1"/>
</dbReference>
<dbReference type="GO" id="GO:0003724">
    <property type="term" value="F:RNA helicase activity"/>
    <property type="evidence" value="ECO:0007669"/>
    <property type="project" value="InterPro"/>
</dbReference>
<dbReference type="NCBIfam" id="TIGR01967">
    <property type="entry name" value="DEAH_box_HrpA"/>
    <property type="match status" value="1"/>
</dbReference>
<evidence type="ECO:0000256" key="2">
    <source>
        <dbReference type="ARBA" id="ARBA00022801"/>
    </source>
</evidence>
<dbReference type="InterPro" id="IPR010222">
    <property type="entry name" value="RNA_helicase_HrpA"/>
</dbReference>
<reference evidence="7 8" key="1">
    <citation type="submission" date="2019-03" db="EMBL/GenBank/DDBJ databases">
        <title>Genomic Encyclopedia of Type Strains, Phase IV (KMG-IV): sequencing the most valuable type-strain genomes for metagenomic binning, comparative biology and taxonomic classification.</title>
        <authorList>
            <person name="Goeker M."/>
        </authorList>
    </citation>
    <scope>NUCLEOTIDE SEQUENCE [LARGE SCALE GENOMIC DNA]</scope>
    <source>
        <strain evidence="7 8">DSM 19610</strain>
    </source>
</reference>
<dbReference type="GO" id="GO:0005524">
    <property type="term" value="F:ATP binding"/>
    <property type="evidence" value="ECO:0007669"/>
    <property type="project" value="UniProtKB-KW"/>
</dbReference>
<dbReference type="SMART" id="SM00490">
    <property type="entry name" value="HELICc"/>
    <property type="match status" value="1"/>
</dbReference>
<dbReference type="PANTHER" id="PTHR18934:SF99">
    <property type="entry name" value="ATP-DEPENDENT RNA HELICASE DHX37-RELATED"/>
    <property type="match status" value="1"/>
</dbReference>
<dbReference type="Pfam" id="PF11898">
    <property type="entry name" value="DUF3418"/>
    <property type="match status" value="1"/>
</dbReference>
<evidence type="ECO:0000313" key="7">
    <source>
        <dbReference type="EMBL" id="TCK19194.1"/>
    </source>
</evidence>
<keyword evidence="3 7" id="KW-0347">Helicase</keyword>
<dbReference type="Proteomes" id="UP000295707">
    <property type="component" value="Unassembled WGS sequence"/>
</dbReference>
<dbReference type="NCBIfam" id="NF008348">
    <property type="entry name" value="PRK11131.1"/>
    <property type="match status" value="1"/>
</dbReference>
<dbReference type="RefSeq" id="WP_132973640.1">
    <property type="nucleotide sequence ID" value="NZ_SMFX01000001.1"/>
</dbReference>
<dbReference type="GO" id="GO:0003723">
    <property type="term" value="F:RNA binding"/>
    <property type="evidence" value="ECO:0007669"/>
    <property type="project" value="TreeGrafter"/>
</dbReference>
<dbReference type="InterPro" id="IPR027417">
    <property type="entry name" value="P-loop_NTPase"/>
</dbReference>
<dbReference type="Gene3D" id="1.20.120.1080">
    <property type="match status" value="1"/>
</dbReference>
<dbReference type="InterPro" id="IPR001650">
    <property type="entry name" value="Helicase_C-like"/>
</dbReference>
<accession>A0A4R1HB60</accession>
<dbReference type="Pfam" id="PF07717">
    <property type="entry name" value="OB_NTP_bind"/>
    <property type="match status" value="1"/>
</dbReference>
<dbReference type="SMART" id="SM00382">
    <property type="entry name" value="AAA"/>
    <property type="match status" value="1"/>
</dbReference>
<keyword evidence="4" id="KW-0067">ATP-binding</keyword>
<evidence type="ECO:0000256" key="4">
    <source>
        <dbReference type="ARBA" id="ARBA00022840"/>
    </source>
</evidence>
<proteinExistence type="predicted"/>
<dbReference type="InterPro" id="IPR014001">
    <property type="entry name" value="Helicase_ATP-bd"/>
</dbReference>
<dbReference type="InterPro" id="IPR003593">
    <property type="entry name" value="AAA+_ATPase"/>
</dbReference>
<name>A0A4R1HB60_9GAMM</name>
<dbReference type="SMART" id="SM00847">
    <property type="entry name" value="HA2"/>
    <property type="match status" value="1"/>
</dbReference>
<dbReference type="FunFam" id="3.40.50.300:FF:000439">
    <property type="entry name" value="ATP-dependent RNA helicase HrpA"/>
    <property type="match status" value="1"/>
</dbReference>
<dbReference type="OrthoDB" id="9805617at2"/>
<dbReference type="InterPro" id="IPR024590">
    <property type="entry name" value="HrpA_C"/>
</dbReference>
<protein>
    <submittedName>
        <fullName evidence="7">ATP-dependent helicase HrpA</fullName>
    </submittedName>
</protein>
<dbReference type="InterPro" id="IPR011709">
    <property type="entry name" value="DEAD-box_helicase_OB_fold"/>
</dbReference>
<sequence length="1298" mass="147695">MKESTVRPGRERLDELQHELDDCLARDIPGLTKKIAGLHRRLQRCQPIDHGLLALNRAIEMSRQQVVQRHKTLPKPEYALSLPVVEQREAILEKLDRHQVVILCGETGSGKTTQLPKLCLELGRGTYGKIGHTQPRRIAARSLAARIAEELHCPLGEAAGYKVRFQDRVRDSSFIKIMTDGILLAEIQSDPELREYDTLIIDEAHERSLNVDFMLGYLRRLLPKRPDLKVIITSATIDPQRFSRHFGNAPVVEVSGRTFPVEMRYRPVTGEDEDQRDRSRGQAIIEAVDELAREGPGDILVFLPGERAIRETSELLRKHHPARTEILPLYARLSARQQGEVFRSHKGRRIVLATNVAETSLTVPGIRYVIDTGLARVSRYSYRTKVQRLPIEAVSQASANQRSGRCGRVQAGICIRLYSEEDFLSRAEFTAPEIHRTNLAAVILQMASLKLGDVDAFPFVDPPDTRLVRDGYKLLHELGAVDVQQQLTPSGRELCRLPLDPRLARIILAANEQNCLSEALVIAAVLEAADPRDRPLDKAQAADEKHALFRDDKSDFLSYLKLWRAWKAQSRHLSQNKLRKWCREHFISWLRMREWADIHRQLHEQVTSMGMRCNSGEADYQAIHRALISGLLGNIAFQVEPGEYQGARNLRFKLFPGSTLARKKPGWVVAAELVETGRRYLRTVAVIDPAWVEPLASPLLKHHYSDPHWEKKRARVTAFERVTLYGLPLVNRRKVDYGSIDPAIARSLFIRHALVEGLFNTNAAFAEHNRTLLAELGQLESKARRRDVLVDEEDLFNFFDERLPEDVYDGPRFNRWWKKVIATNPRCLHLDRETVMRKGAETVDEQEFPSQINVHGLQLGVRYHFSPGDEDDGVCIQVPLAMLNQLEPDEFDWLVPGLRQEKVTLLIKSLPKTLRRHFVPAPDFARAILQAVTPPKGDLLDALATQLKRMTQIDVPRSAWHMDLLPRHLFAWFELVDEQGKRIDAGRDLVALQQRYGEQAQSRFTSLTDSEFERSDILDWGFGRLPETVEITRAGITLQAWPALEKRDGSINLRLFDNPQAAAEAHEQGLLALFRQNAGRRLRDIHRSVPERQKQALWFAPLGPVEVLQADMEQAVLQAAFMSAGEPVRDETAYRQRLESGRARLLELAVEISRSSYEALQAFHQLSRGLKGSVSPQLLLAMSELRQQAGALVYPGFLSATPLSRLPRLAIYLRAAVARLERLPGNVERDRKHALQVQEYQSRFEQAQNKGGVDPEQLQVFRWLIEELRVSLFAQELGTVDKVSPQRLDKAWKALVIS</sequence>
<comment type="caution">
    <text evidence="7">The sequence shown here is derived from an EMBL/GenBank/DDBJ whole genome shotgun (WGS) entry which is preliminary data.</text>
</comment>
<feature type="domain" description="Helicase ATP-binding" evidence="5">
    <location>
        <begin position="92"/>
        <end position="255"/>
    </location>
</feature>